<keyword evidence="3" id="KW-1185">Reference proteome</keyword>
<dbReference type="InterPro" id="IPR007403">
    <property type="entry name" value="DUF456"/>
</dbReference>
<dbReference type="Pfam" id="PF04306">
    <property type="entry name" value="DUF456"/>
    <property type="match status" value="1"/>
</dbReference>
<name>A0A7I9ZIF5_9MYCO</name>
<dbReference type="EMBL" id="BLLB01000002">
    <property type="protein sequence ID" value="GFH00639.1"/>
    <property type="molecule type" value="Genomic_DNA"/>
</dbReference>
<keyword evidence="1" id="KW-0472">Membrane</keyword>
<feature type="transmembrane region" description="Helical" evidence="1">
    <location>
        <begin position="80"/>
        <end position="113"/>
    </location>
</feature>
<dbReference type="Proteomes" id="UP000465304">
    <property type="component" value="Unassembled WGS sequence"/>
</dbReference>
<feature type="transmembrane region" description="Helical" evidence="1">
    <location>
        <begin position="7"/>
        <end position="40"/>
    </location>
</feature>
<feature type="transmembrane region" description="Helical" evidence="1">
    <location>
        <begin position="135"/>
        <end position="161"/>
    </location>
</feature>
<organism evidence="2 3">
    <name type="scientific">Mycolicibacterium hippocampi</name>
    <dbReference type="NCBI Taxonomy" id="659824"/>
    <lineage>
        <taxon>Bacteria</taxon>
        <taxon>Bacillati</taxon>
        <taxon>Actinomycetota</taxon>
        <taxon>Actinomycetes</taxon>
        <taxon>Mycobacteriales</taxon>
        <taxon>Mycobacteriaceae</taxon>
        <taxon>Mycolicibacterium</taxon>
    </lineage>
</organism>
<dbReference type="RefSeq" id="WP_163887583.1">
    <property type="nucleotide sequence ID" value="NZ_BLLB01000002.1"/>
</dbReference>
<dbReference type="AlphaFoldDB" id="A0A7I9ZIF5"/>
<comment type="caution">
    <text evidence="2">The sequence shown here is derived from an EMBL/GenBank/DDBJ whole genome shotgun (WGS) entry which is preliminary data.</text>
</comment>
<evidence type="ECO:0000313" key="2">
    <source>
        <dbReference type="EMBL" id="GFH00639.1"/>
    </source>
</evidence>
<accession>A0A7I9ZIF5</accession>
<proteinExistence type="predicted"/>
<evidence type="ECO:0000313" key="3">
    <source>
        <dbReference type="Proteomes" id="UP000465304"/>
    </source>
</evidence>
<protein>
    <submittedName>
        <fullName evidence="2">Membrane protein</fullName>
    </submittedName>
</protein>
<keyword evidence="1" id="KW-0812">Transmembrane</keyword>
<gene>
    <name evidence="2" type="ORF">MHIP_11220</name>
</gene>
<feature type="transmembrane region" description="Helical" evidence="1">
    <location>
        <begin position="46"/>
        <end position="68"/>
    </location>
</feature>
<evidence type="ECO:0000256" key="1">
    <source>
        <dbReference type="SAM" id="Phobius"/>
    </source>
</evidence>
<sequence length="162" mass="16521">MSTGGLVLVALAIAVGLAGIILPVLPGAFLVIAAIGVWAFVEGGAVAWVTFGIAAAVFAAAEVIKYAWPVQRMRRAEVRTSVLVVGAVVGFVGFFVIPVIGLLIGFVAGVFAAELAIRRDLVRAWASTVHALKGVALSIGVELTGALLATVAWVIGVFLTVG</sequence>
<reference evidence="2 3" key="1">
    <citation type="journal article" date="2019" name="Emerg. Microbes Infect.">
        <title>Comprehensive subspecies identification of 175 nontuberculous mycobacteria species based on 7547 genomic profiles.</title>
        <authorList>
            <person name="Matsumoto Y."/>
            <person name="Kinjo T."/>
            <person name="Motooka D."/>
            <person name="Nabeya D."/>
            <person name="Jung N."/>
            <person name="Uechi K."/>
            <person name="Horii T."/>
            <person name="Iida T."/>
            <person name="Fujita J."/>
            <person name="Nakamura S."/>
        </authorList>
    </citation>
    <scope>NUCLEOTIDE SEQUENCE [LARGE SCALE GENOMIC DNA]</scope>
    <source>
        <strain evidence="2 3">JCM 30996</strain>
    </source>
</reference>
<keyword evidence="1" id="KW-1133">Transmembrane helix</keyword>